<keyword evidence="2" id="KW-1185">Reference proteome</keyword>
<accession>A0A067MVU8</accession>
<dbReference type="InParanoid" id="A0A067MVU8"/>
<organism evidence="1 2">
    <name type="scientific">Botryobasidium botryosum (strain FD-172 SS1)</name>
    <dbReference type="NCBI Taxonomy" id="930990"/>
    <lineage>
        <taxon>Eukaryota</taxon>
        <taxon>Fungi</taxon>
        <taxon>Dikarya</taxon>
        <taxon>Basidiomycota</taxon>
        <taxon>Agaricomycotina</taxon>
        <taxon>Agaricomycetes</taxon>
        <taxon>Cantharellales</taxon>
        <taxon>Botryobasidiaceae</taxon>
        <taxon>Botryobasidium</taxon>
    </lineage>
</organism>
<dbReference type="AlphaFoldDB" id="A0A067MVU8"/>
<dbReference type="STRING" id="930990.A0A067MVU8"/>
<evidence type="ECO:0000313" key="1">
    <source>
        <dbReference type="EMBL" id="KDQ19838.1"/>
    </source>
</evidence>
<proteinExistence type="predicted"/>
<evidence type="ECO:0008006" key="3">
    <source>
        <dbReference type="Google" id="ProtNLM"/>
    </source>
</evidence>
<dbReference type="Proteomes" id="UP000027195">
    <property type="component" value="Unassembled WGS sequence"/>
</dbReference>
<evidence type="ECO:0000313" key="2">
    <source>
        <dbReference type="Proteomes" id="UP000027195"/>
    </source>
</evidence>
<dbReference type="EMBL" id="KL198018">
    <property type="protein sequence ID" value="KDQ19838.1"/>
    <property type="molecule type" value="Genomic_DNA"/>
</dbReference>
<name>A0A067MVU8_BOTB1</name>
<dbReference type="OrthoDB" id="10054765at2759"/>
<sequence length="326" mass="35893">MRLAASISLHPTRTFHGHLYPLIGYAKRRLATIRSQPIFRQQIQVEPAKGHHNKFTPLDSFVLAAFRHLRRQSIHADVAFCPLPKLVQQYDSRAGKIIDAFLPYESTPDASRRVDFGGVDDGVVLIAHVIDDGDKHKLSICSGFVINTRGSIEGTVVASCAHTLEEIRRSSLLLSPSAKSGNLLLYTIQPPVEALRTLPVNPYPIPVETRIRARFLSTDDPSKPGWHQRGPHAWKKWTPGHVVSYRDLAGREAHPGTYDTLSHMLYSQIPSPGSSGAPIVDETSGSVVGIVTGSRMNSHVEGLRGWGTPAEALFELFQLPGLSTLR</sequence>
<protein>
    <recommendedName>
        <fullName evidence="3">Serine protease</fullName>
    </recommendedName>
</protein>
<dbReference type="InterPro" id="IPR009003">
    <property type="entry name" value="Peptidase_S1_PA"/>
</dbReference>
<dbReference type="SUPFAM" id="SSF50494">
    <property type="entry name" value="Trypsin-like serine proteases"/>
    <property type="match status" value="1"/>
</dbReference>
<dbReference type="HOGENOM" id="CLU_049073_0_0_1"/>
<reference evidence="2" key="1">
    <citation type="journal article" date="2014" name="Proc. Natl. Acad. Sci. U.S.A.">
        <title>Extensive sampling of basidiomycete genomes demonstrates inadequacy of the white-rot/brown-rot paradigm for wood decay fungi.</title>
        <authorList>
            <person name="Riley R."/>
            <person name="Salamov A.A."/>
            <person name="Brown D.W."/>
            <person name="Nagy L.G."/>
            <person name="Floudas D."/>
            <person name="Held B.W."/>
            <person name="Levasseur A."/>
            <person name="Lombard V."/>
            <person name="Morin E."/>
            <person name="Otillar R."/>
            <person name="Lindquist E.A."/>
            <person name="Sun H."/>
            <person name="LaButti K.M."/>
            <person name="Schmutz J."/>
            <person name="Jabbour D."/>
            <person name="Luo H."/>
            <person name="Baker S.E."/>
            <person name="Pisabarro A.G."/>
            <person name="Walton J.D."/>
            <person name="Blanchette R.A."/>
            <person name="Henrissat B."/>
            <person name="Martin F."/>
            <person name="Cullen D."/>
            <person name="Hibbett D.S."/>
            <person name="Grigoriev I.V."/>
        </authorList>
    </citation>
    <scope>NUCLEOTIDE SEQUENCE [LARGE SCALE GENOMIC DNA]</scope>
    <source>
        <strain evidence="2">FD-172 SS1</strain>
    </source>
</reference>
<gene>
    <name evidence="1" type="ORF">BOTBODRAFT_379435</name>
</gene>